<dbReference type="KEGG" id="lto:RGQ30_20900"/>
<organism evidence="2 3">
    <name type="scientific">Limnobacter thiooxidans</name>
    <dbReference type="NCBI Taxonomy" id="131080"/>
    <lineage>
        <taxon>Bacteria</taxon>
        <taxon>Pseudomonadati</taxon>
        <taxon>Pseudomonadota</taxon>
        <taxon>Betaproteobacteria</taxon>
        <taxon>Burkholderiales</taxon>
        <taxon>Burkholderiaceae</taxon>
        <taxon>Limnobacter</taxon>
    </lineage>
</organism>
<dbReference type="SUPFAM" id="SSF56935">
    <property type="entry name" value="Porins"/>
    <property type="match status" value="1"/>
</dbReference>
<feature type="signal peptide" evidence="1">
    <location>
        <begin position="1"/>
        <end position="23"/>
    </location>
</feature>
<accession>A0AA86J3P2</accession>
<protein>
    <submittedName>
        <fullName evidence="2">OprO/OprP family phosphate-selective porin</fullName>
    </submittedName>
</protein>
<gene>
    <name evidence="2" type="ORF">RGQ30_20900</name>
</gene>
<dbReference type="Pfam" id="PF07396">
    <property type="entry name" value="Porin_O_P"/>
    <property type="match status" value="1"/>
</dbReference>
<feature type="chain" id="PRO_5046255309" evidence="1">
    <location>
        <begin position="24"/>
        <end position="483"/>
    </location>
</feature>
<dbReference type="Gene3D" id="2.40.160.10">
    <property type="entry name" value="Porin"/>
    <property type="match status" value="1"/>
</dbReference>
<name>A0AA86J3P2_9BURK</name>
<evidence type="ECO:0000313" key="3">
    <source>
        <dbReference type="Proteomes" id="UP001329151"/>
    </source>
</evidence>
<proteinExistence type="predicted"/>
<evidence type="ECO:0000256" key="1">
    <source>
        <dbReference type="SAM" id="SignalP"/>
    </source>
</evidence>
<sequence length="483" mass="53567">MMKKIAIKLVAMGIAAAVMPLQASESTSAPLELYMDTTTKQIFAEPGAGRVKLGVFKQADTEAAPAAVAQETREEILAEVDKKIASSVKSNSGSGFKLRGYVQARHSTILSGDKAIDLWTDRSVGDSNSLSNNVDNFLIRRGRLVFSGDVGDRFSYYIQPDFASSAGTTGNILQLRDAYGDISVDKQKVHRFRVGQSKVPFGFENLQSSQNRLTLDRADALNSAVRDERDTGVFYYYTPVETQELFSEISKAGLKHSGNYGMFGFGVYNGQGPNRRDTNDGLHTVARFTYPLKAGSGQFYEFGVQGYTGKFVPVTGGFRANSTGGTVNIANPSSDPRLRDGFDDQRVGVSAVMYPQPFGLQAEWNWGKSPGLEKDTLMIDERNVHGGYLQAMYLHKTANYGNVLPFVKWQYFDGFNKAETNAPKNEVNDWEIGVEWQLNKEVEMTAVYHILDRNNLITGNRMGREDYANFTSDALRLQVQYNF</sequence>
<dbReference type="Proteomes" id="UP001329151">
    <property type="component" value="Chromosome"/>
</dbReference>
<dbReference type="InterPro" id="IPR023614">
    <property type="entry name" value="Porin_dom_sf"/>
</dbReference>
<keyword evidence="3" id="KW-1185">Reference proteome</keyword>
<dbReference type="EMBL" id="AP028947">
    <property type="protein sequence ID" value="BET26589.1"/>
    <property type="molecule type" value="Genomic_DNA"/>
</dbReference>
<dbReference type="AlphaFoldDB" id="A0AA86J3P2"/>
<keyword evidence="1" id="KW-0732">Signal</keyword>
<evidence type="ECO:0000313" key="2">
    <source>
        <dbReference type="EMBL" id="BET26589.1"/>
    </source>
</evidence>
<dbReference type="InterPro" id="IPR010870">
    <property type="entry name" value="Porin_O/P"/>
</dbReference>
<reference evidence="2 3" key="1">
    <citation type="submission" date="2023-10" db="EMBL/GenBank/DDBJ databases">
        <title>Complete Genome Sequence of Limnobacter thiooxidans CS-K2T, Isolated from freshwater lake sediments in Bavaria, Germany.</title>
        <authorList>
            <person name="Naruki M."/>
            <person name="Watanabe A."/>
            <person name="Warashina T."/>
            <person name="Morita T."/>
            <person name="Arakawa K."/>
        </authorList>
    </citation>
    <scope>NUCLEOTIDE SEQUENCE [LARGE SCALE GENOMIC DNA]</scope>
    <source>
        <strain evidence="2 3">CS-K2</strain>
    </source>
</reference>